<dbReference type="EMBL" id="UINC01000714">
    <property type="protein sequence ID" value="SUZ60018.1"/>
    <property type="molecule type" value="Genomic_DNA"/>
</dbReference>
<dbReference type="PROSITE" id="PS50005">
    <property type="entry name" value="TPR"/>
    <property type="match status" value="1"/>
</dbReference>
<name>A0A381P1F3_9ZZZZ</name>
<protein>
    <submittedName>
        <fullName evidence="1">Uncharacterized protein</fullName>
    </submittedName>
</protein>
<dbReference type="SMART" id="SM00028">
    <property type="entry name" value="TPR"/>
    <property type="match status" value="2"/>
</dbReference>
<sequence>MATNWPEKEKYWETMAGVYLEVQRDPDALAALTLGYKNNAISKEKTLENLAQLNLFLEIPYQAAVIVQENIDNGSLEKNEANLKLLLGSWTAAREFDEAIKVIDILAPMTNQGNLYIQKAMLLNEKGDWEGVRTAAEQALETGTIDKPGDIYILLGMAYTELEEYQQAIDSFKKVLEVGAERNKKNAEAWIEYVSDRLGS</sequence>
<dbReference type="InterPro" id="IPR011990">
    <property type="entry name" value="TPR-like_helical_dom_sf"/>
</dbReference>
<accession>A0A381P1F3</accession>
<dbReference type="AlphaFoldDB" id="A0A381P1F3"/>
<organism evidence="1">
    <name type="scientific">marine metagenome</name>
    <dbReference type="NCBI Taxonomy" id="408172"/>
    <lineage>
        <taxon>unclassified sequences</taxon>
        <taxon>metagenomes</taxon>
        <taxon>ecological metagenomes</taxon>
    </lineage>
</organism>
<dbReference type="SUPFAM" id="SSF48452">
    <property type="entry name" value="TPR-like"/>
    <property type="match status" value="1"/>
</dbReference>
<proteinExistence type="predicted"/>
<reference evidence="1" key="1">
    <citation type="submission" date="2018-05" db="EMBL/GenBank/DDBJ databases">
        <authorList>
            <person name="Lanie J.A."/>
            <person name="Ng W.-L."/>
            <person name="Kazmierczak K.M."/>
            <person name="Andrzejewski T.M."/>
            <person name="Davidsen T.M."/>
            <person name="Wayne K.J."/>
            <person name="Tettelin H."/>
            <person name="Glass J.I."/>
            <person name="Rusch D."/>
            <person name="Podicherti R."/>
            <person name="Tsui H.-C.T."/>
            <person name="Winkler M.E."/>
        </authorList>
    </citation>
    <scope>NUCLEOTIDE SEQUENCE</scope>
</reference>
<dbReference type="InterPro" id="IPR019734">
    <property type="entry name" value="TPR_rpt"/>
</dbReference>
<dbReference type="PROSITE" id="PS50293">
    <property type="entry name" value="TPR_REGION"/>
    <property type="match status" value="1"/>
</dbReference>
<gene>
    <name evidence="1" type="ORF">METZ01_LOCUS12872</name>
</gene>
<evidence type="ECO:0000313" key="1">
    <source>
        <dbReference type="EMBL" id="SUZ60018.1"/>
    </source>
</evidence>
<dbReference type="Gene3D" id="1.25.40.10">
    <property type="entry name" value="Tetratricopeptide repeat domain"/>
    <property type="match status" value="1"/>
</dbReference>